<feature type="signal peptide" evidence="2">
    <location>
        <begin position="1"/>
        <end position="19"/>
    </location>
</feature>
<organism evidence="4 5">
    <name type="scientific">Streptomyces chitinivorans</name>
    <dbReference type="NCBI Taxonomy" id="1257027"/>
    <lineage>
        <taxon>Bacteria</taxon>
        <taxon>Bacillati</taxon>
        <taxon>Actinomycetota</taxon>
        <taxon>Actinomycetes</taxon>
        <taxon>Kitasatosporales</taxon>
        <taxon>Streptomycetaceae</taxon>
        <taxon>Streptomyces</taxon>
    </lineage>
</organism>
<dbReference type="InterPro" id="IPR056303">
    <property type="entry name" value="AMIN-like"/>
</dbReference>
<keyword evidence="2" id="KW-0732">Signal</keyword>
<feature type="compositionally biased region" description="Polar residues" evidence="1">
    <location>
        <begin position="39"/>
        <end position="52"/>
    </location>
</feature>
<sequence length="207" mass="21445">MPRRSVLSATALAAVLLTAGCGGGEGPNGAEDPVPTAEESASVSGSDATSPSPEAGDRPAGAPQDASRKSGEGRWTGASAAPALKDVRVSGHDTYDRVSFEFADGVPGYFAEYVDTLRHGGLGEEVRIAGEHRLKIVFVGVTPRSTFEDREGTPVIREVRDLGVFEGEMGVGIGVDPEGDGRAGFRVKADENRIVVDIAHGQADPSD</sequence>
<dbReference type="PROSITE" id="PS51257">
    <property type="entry name" value="PROKAR_LIPOPROTEIN"/>
    <property type="match status" value="1"/>
</dbReference>
<gene>
    <name evidence="4" type="ORF">ACG5V6_19240</name>
</gene>
<protein>
    <recommendedName>
        <fullName evidence="3">AMIN-like domain-containing protein</fullName>
    </recommendedName>
</protein>
<dbReference type="EMBL" id="JBIHMK010000078">
    <property type="protein sequence ID" value="MFH0250334.1"/>
    <property type="molecule type" value="Genomic_DNA"/>
</dbReference>
<evidence type="ECO:0000259" key="3">
    <source>
        <dbReference type="Pfam" id="PF24837"/>
    </source>
</evidence>
<proteinExistence type="predicted"/>
<evidence type="ECO:0000256" key="1">
    <source>
        <dbReference type="SAM" id="MobiDB-lite"/>
    </source>
</evidence>
<dbReference type="Pfam" id="PF24837">
    <property type="entry name" value="AMIN-like"/>
    <property type="match status" value="1"/>
</dbReference>
<feature type="region of interest" description="Disordered" evidence="1">
    <location>
        <begin position="19"/>
        <end position="79"/>
    </location>
</feature>
<evidence type="ECO:0000313" key="4">
    <source>
        <dbReference type="EMBL" id="MFH0250334.1"/>
    </source>
</evidence>
<comment type="caution">
    <text evidence="4">The sequence shown here is derived from an EMBL/GenBank/DDBJ whole genome shotgun (WGS) entry which is preliminary data.</text>
</comment>
<accession>A0ABW7HWR4</accession>
<name>A0ABW7HWR4_9ACTN</name>
<feature type="chain" id="PRO_5046755837" description="AMIN-like domain-containing protein" evidence="2">
    <location>
        <begin position="20"/>
        <end position="207"/>
    </location>
</feature>
<feature type="domain" description="AMIN-like" evidence="3">
    <location>
        <begin position="83"/>
        <end position="200"/>
    </location>
</feature>
<dbReference type="RefSeq" id="WP_279948440.1">
    <property type="nucleotide sequence ID" value="NZ_BAABEN010000003.1"/>
</dbReference>
<keyword evidence="5" id="KW-1185">Reference proteome</keyword>
<evidence type="ECO:0000313" key="5">
    <source>
        <dbReference type="Proteomes" id="UP001607069"/>
    </source>
</evidence>
<dbReference type="Proteomes" id="UP001607069">
    <property type="component" value="Unassembled WGS sequence"/>
</dbReference>
<evidence type="ECO:0000256" key="2">
    <source>
        <dbReference type="SAM" id="SignalP"/>
    </source>
</evidence>
<reference evidence="4 5" key="1">
    <citation type="submission" date="2024-10" db="EMBL/GenBank/DDBJ databases">
        <authorList>
            <person name="Cho J.-C."/>
        </authorList>
    </citation>
    <scope>NUCLEOTIDE SEQUENCE [LARGE SCALE GENOMIC DNA]</scope>
    <source>
        <strain evidence="4 5">KCTC29696</strain>
    </source>
</reference>